<evidence type="ECO:0000313" key="1">
    <source>
        <dbReference type="EMBL" id="SIT54063.1"/>
    </source>
</evidence>
<sequence length="64" mass="7034">MSQGMKVHRREKGLAKRKGGIGSELALLVAKIRLETTGSVREEIFVGSNRCVGWKIGKSVAPRR</sequence>
<proteinExistence type="predicted"/>
<dbReference type="AlphaFoldDB" id="A0A1R3V2B8"/>
<dbReference type="EMBL" id="FTPD01000006">
    <property type="protein sequence ID" value="SIT54063.1"/>
    <property type="molecule type" value="Genomic_DNA"/>
</dbReference>
<name>A0A1R3V2B8_9HYPH</name>
<organism evidence="1 2">
    <name type="scientific">Mesorhizobium prunaredense</name>
    <dbReference type="NCBI Taxonomy" id="1631249"/>
    <lineage>
        <taxon>Bacteria</taxon>
        <taxon>Pseudomonadati</taxon>
        <taxon>Pseudomonadota</taxon>
        <taxon>Alphaproteobacteria</taxon>
        <taxon>Hyphomicrobiales</taxon>
        <taxon>Phyllobacteriaceae</taxon>
        <taxon>Mesorhizobium</taxon>
    </lineage>
</organism>
<protein>
    <submittedName>
        <fullName evidence="1">Uncharacterized protein</fullName>
    </submittedName>
</protein>
<evidence type="ECO:0000313" key="2">
    <source>
        <dbReference type="Proteomes" id="UP000188388"/>
    </source>
</evidence>
<reference evidence="2" key="1">
    <citation type="submission" date="2017-01" db="EMBL/GenBank/DDBJ databases">
        <authorList>
            <person name="Brunel B."/>
        </authorList>
    </citation>
    <scope>NUCLEOTIDE SEQUENCE [LARGE SCALE GENOMIC DNA]</scope>
</reference>
<dbReference type="Proteomes" id="UP000188388">
    <property type="component" value="Unassembled WGS sequence"/>
</dbReference>
<accession>A0A1R3V2B8</accession>
<gene>
    <name evidence="1" type="ORF">BQ8794_140208</name>
</gene>
<keyword evidence="2" id="KW-1185">Reference proteome</keyword>